<comment type="catalytic activity">
    <reaction evidence="7">
        <text>a peptidoglycan chain = a peptidoglycan chain with N-acetyl-1,6-anhydromuramyl-[peptide] at the reducing end + a peptidoglycan chain with N-acetylglucosamine at the non-reducing end.</text>
        <dbReference type="EC" id="4.2.2.29"/>
    </reaction>
</comment>
<dbReference type="Pfam" id="PF02618">
    <property type="entry name" value="YceG"/>
    <property type="match status" value="1"/>
</dbReference>
<evidence type="ECO:0000256" key="7">
    <source>
        <dbReference type="HAMAP-Rule" id="MF_02065"/>
    </source>
</evidence>
<keyword evidence="4 7" id="KW-0472">Membrane</keyword>
<dbReference type="Gene3D" id="3.30.160.60">
    <property type="entry name" value="Classic Zinc Finger"/>
    <property type="match status" value="1"/>
</dbReference>
<keyword evidence="2 7" id="KW-0812">Transmembrane</keyword>
<comment type="similarity">
    <text evidence="7">Belongs to the transglycosylase MltG family.</text>
</comment>
<reference evidence="8" key="1">
    <citation type="submission" date="2019-09" db="EMBL/GenBank/DDBJ databases">
        <title>Characterisation of the sponge microbiome using genome-centric metagenomics.</title>
        <authorList>
            <person name="Engelberts J.P."/>
            <person name="Robbins S.J."/>
            <person name="De Goeij J.M."/>
            <person name="Aranda M."/>
            <person name="Bell S.C."/>
            <person name="Webster N.S."/>
        </authorList>
    </citation>
    <scope>NUCLEOTIDE SEQUENCE</scope>
    <source>
        <strain evidence="8">SB0662_bin_9</strain>
    </source>
</reference>
<dbReference type="GO" id="GO:0008932">
    <property type="term" value="F:lytic endotransglycosylase activity"/>
    <property type="evidence" value="ECO:0007669"/>
    <property type="project" value="UniProtKB-UniRule"/>
</dbReference>
<keyword evidence="3 7" id="KW-1133">Transmembrane helix</keyword>
<dbReference type="PANTHER" id="PTHR30518:SF2">
    <property type="entry name" value="ENDOLYTIC MUREIN TRANSGLYCOSYLASE"/>
    <property type="match status" value="1"/>
</dbReference>
<evidence type="ECO:0000256" key="6">
    <source>
        <dbReference type="ARBA" id="ARBA00023316"/>
    </source>
</evidence>
<dbReference type="EC" id="4.2.2.29" evidence="7"/>
<sequence length="394" mass="43310">MDCSGSMNWSRRFKAKAAKPVAGRAPVWAAVCRIRIGTALPAWAVLCLAVCLAGCGRMTSERYLNDHNLELNTPATAVQSWQPFTVRPGSHAGIIANDLVAAGLINDARLFMAWVDAHGLDTSLQAGEYLLCPCLTIPQLAARLQSGQLPGLVVIVREGVRREQTAELLETLRPGTGADYLRLTGSAAALETWRRLFPFLPVTPETASLEGYLFPDTYHIPDTDEAAEDLIRLQLSRFDSVVVSEWEKARSEQASALSLLELVTLASIVEREAASHVELATIAGVIHNRLVSDMPLEMDATVLYGLGPPAPGETWWGRVLTRADLKHESPFNTYLFAGLPPAPIANPGWRSLAASLQPENHNFLFFVADRDRPGHHRFAETYAEHLANVEDYWR</sequence>
<dbReference type="Gene3D" id="3.30.1490.480">
    <property type="entry name" value="Endolytic murein transglycosylase"/>
    <property type="match status" value="1"/>
</dbReference>
<dbReference type="HAMAP" id="MF_02065">
    <property type="entry name" value="MltG"/>
    <property type="match status" value="1"/>
</dbReference>
<evidence type="ECO:0000256" key="5">
    <source>
        <dbReference type="ARBA" id="ARBA00023239"/>
    </source>
</evidence>
<name>A0A6B1DSK4_9CHLR</name>
<comment type="function">
    <text evidence="7">Functions as a peptidoglycan terminase that cleaves nascent peptidoglycan strands endolytically to terminate their elongation.</text>
</comment>
<evidence type="ECO:0000256" key="1">
    <source>
        <dbReference type="ARBA" id="ARBA00022475"/>
    </source>
</evidence>
<dbReference type="PANTHER" id="PTHR30518">
    <property type="entry name" value="ENDOLYTIC MUREIN TRANSGLYCOSYLASE"/>
    <property type="match status" value="1"/>
</dbReference>
<keyword evidence="5 7" id="KW-0456">Lyase</keyword>
<proteinExistence type="inferred from homology"/>
<protein>
    <recommendedName>
        <fullName evidence="7">Endolytic murein transglycosylase</fullName>
        <ecNumber evidence="7">4.2.2.29</ecNumber>
    </recommendedName>
    <alternativeName>
        <fullName evidence="7">Peptidoglycan lytic transglycosylase</fullName>
    </alternativeName>
    <alternativeName>
        <fullName evidence="7">Peptidoglycan polymerization terminase</fullName>
    </alternativeName>
</protein>
<feature type="site" description="Important for catalytic activity" evidence="7">
    <location>
        <position position="272"/>
    </location>
</feature>
<dbReference type="GO" id="GO:0005886">
    <property type="term" value="C:plasma membrane"/>
    <property type="evidence" value="ECO:0007669"/>
    <property type="project" value="UniProtKB-UniRule"/>
</dbReference>
<gene>
    <name evidence="7 8" type="primary">mltG</name>
    <name evidence="8" type="ORF">F4Y08_07695</name>
</gene>
<dbReference type="CDD" id="cd08010">
    <property type="entry name" value="MltG_like"/>
    <property type="match status" value="1"/>
</dbReference>
<keyword evidence="1 7" id="KW-1003">Cell membrane</keyword>
<evidence type="ECO:0000256" key="3">
    <source>
        <dbReference type="ARBA" id="ARBA00022989"/>
    </source>
</evidence>
<organism evidence="8">
    <name type="scientific">Caldilineaceae bacterium SB0662_bin_9</name>
    <dbReference type="NCBI Taxonomy" id="2605258"/>
    <lineage>
        <taxon>Bacteria</taxon>
        <taxon>Bacillati</taxon>
        <taxon>Chloroflexota</taxon>
        <taxon>Caldilineae</taxon>
        <taxon>Caldilineales</taxon>
        <taxon>Caldilineaceae</taxon>
    </lineage>
</organism>
<dbReference type="InterPro" id="IPR003770">
    <property type="entry name" value="MLTG-like"/>
</dbReference>
<accession>A0A6B1DSK4</accession>
<evidence type="ECO:0000313" key="8">
    <source>
        <dbReference type="EMBL" id="MYD90207.1"/>
    </source>
</evidence>
<dbReference type="EMBL" id="VXPY01000052">
    <property type="protein sequence ID" value="MYD90207.1"/>
    <property type="molecule type" value="Genomic_DNA"/>
</dbReference>
<dbReference type="NCBIfam" id="TIGR00247">
    <property type="entry name" value="endolytic transglycosylase MltG"/>
    <property type="match status" value="1"/>
</dbReference>
<dbReference type="GO" id="GO:0071555">
    <property type="term" value="P:cell wall organization"/>
    <property type="evidence" value="ECO:0007669"/>
    <property type="project" value="UniProtKB-KW"/>
</dbReference>
<comment type="caution">
    <text evidence="8">The sequence shown here is derived from an EMBL/GenBank/DDBJ whole genome shotgun (WGS) entry which is preliminary data.</text>
</comment>
<dbReference type="GO" id="GO:0009252">
    <property type="term" value="P:peptidoglycan biosynthetic process"/>
    <property type="evidence" value="ECO:0007669"/>
    <property type="project" value="UniProtKB-UniRule"/>
</dbReference>
<keyword evidence="6 7" id="KW-0961">Cell wall biogenesis/degradation</keyword>
<evidence type="ECO:0000256" key="4">
    <source>
        <dbReference type="ARBA" id="ARBA00023136"/>
    </source>
</evidence>
<evidence type="ECO:0000256" key="2">
    <source>
        <dbReference type="ARBA" id="ARBA00022692"/>
    </source>
</evidence>
<dbReference type="AlphaFoldDB" id="A0A6B1DSK4"/>